<name>A0A3B3D182_ORYME</name>
<reference evidence="2" key="1">
    <citation type="submission" date="2025-08" db="UniProtKB">
        <authorList>
            <consortium name="Ensembl"/>
        </authorList>
    </citation>
    <scope>IDENTIFICATION</scope>
</reference>
<dbReference type="Proteomes" id="UP000261560">
    <property type="component" value="Unplaced"/>
</dbReference>
<proteinExistence type="predicted"/>
<accession>A0A3B3D182</accession>
<reference evidence="2" key="2">
    <citation type="submission" date="2025-09" db="UniProtKB">
        <authorList>
            <consortium name="Ensembl"/>
        </authorList>
    </citation>
    <scope>IDENTIFICATION</scope>
</reference>
<evidence type="ECO:0000313" key="3">
    <source>
        <dbReference type="Proteomes" id="UP000261560"/>
    </source>
</evidence>
<dbReference type="Ensembl" id="ENSOMET00000011814.1">
    <property type="protein sequence ID" value="ENSOMEP00000023601.1"/>
    <property type="gene ID" value="ENSOMEG00000003790.1"/>
</dbReference>
<keyword evidence="3" id="KW-1185">Reference proteome</keyword>
<evidence type="ECO:0000256" key="1">
    <source>
        <dbReference type="SAM" id="MobiDB-lite"/>
    </source>
</evidence>
<feature type="region of interest" description="Disordered" evidence="1">
    <location>
        <begin position="1"/>
        <end position="20"/>
    </location>
</feature>
<sequence length="72" mass="7632">PVGETRDGLPGGGAELQEAGGEKFHPALSSVCGQPAAGYFGGGVQKHVCKIREHWRGVHQQRARLWVHSSGT</sequence>
<organism evidence="2 3">
    <name type="scientific">Oryzias melastigma</name>
    <name type="common">Marine medaka</name>
    <dbReference type="NCBI Taxonomy" id="30732"/>
    <lineage>
        <taxon>Eukaryota</taxon>
        <taxon>Metazoa</taxon>
        <taxon>Chordata</taxon>
        <taxon>Craniata</taxon>
        <taxon>Vertebrata</taxon>
        <taxon>Euteleostomi</taxon>
        <taxon>Actinopterygii</taxon>
        <taxon>Neopterygii</taxon>
        <taxon>Teleostei</taxon>
        <taxon>Neoteleostei</taxon>
        <taxon>Acanthomorphata</taxon>
        <taxon>Ovalentaria</taxon>
        <taxon>Atherinomorphae</taxon>
        <taxon>Beloniformes</taxon>
        <taxon>Adrianichthyidae</taxon>
        <taxon>Oryziinae</taxon>
        <taxon>Oryzias</taxon>
    </lineage>
</organism>
<protein>
    <submittedName>
        <fullName evidence="2">Uncharacterized protein</fullName>
    </submittedName>
</protein>
<evidence type="ECO:0000313" key="2">
    <source>
        <dbReference type="Ensembl" id="ENSOMEP00000023601.1"/>
    </source>
</evidence>
<dbReference type="PaxDb" id="30732-ENSOMEP00000023601"/>
<dbReference type="AlphaFoldDB" id="A0A3B3D182"/>